<proteinExistence type="predicted"/>
<dbReference type="EMBL" id="JAGRRH010000028">
    <property type="protein sequence ID" value="KAG7340004.1"/>
    <property type="molecule type" value="Genomic_DNA"/>
</dbReference>
<sequence length="358" mass="39782">MQSHGRRCHNIIGHDPHEMIPFFEAIQRGVRKVAKLNLTLCSLSPALVRILSAGLTIGPEMPTTIVFPSNKGISDSTTMDALAEEIYKWNRVKKLDFMFSQLSNDDIQTMVTGLCRAGKDSQLTCLLLPEETHLNTCVLNSLGTLIRTSPTLEGLCCKMIIVDNDSSSNVDCTEFSQALAHPSNRLEWINMGGEISSANYVLLADAMATNRCMKNLSADLPRGSSDFALMETLQALRCALEQNKKSSLITVSVGDAIDPRKVDLWKEALSIEHYLDVNFYGKVRGSSTTTTPVSLWPTILMLIDRERLSNQGPMSYLYMLIDTTVLTSAEREKAFQTRKSSLLYSLLKNEVVPSMYSK</sequence>
<comment type="caution">
    <text evidence="1">The sequence shown here is derived from an EMBL/GenBank/DDBJ whole genome shotgun (WGS) entry which is preliminary data.</text>
</comment>
<reference evidence="1" key="2">
    <citation type="submission" date="2021-04" db="EMBL/GenBank/DDBJ databases">
        <authorList>
            <person name="Podell S."/>
        </authorList>
    </citation>
    <scope>NUCLEOTIDE SEQUENCE</scope>
    <source>
        <strain evidence="1">Hildebrandi</strain>
    </source>
</reference>
<organism evidence="1 2">
    <name type="scientific">Nitzschia inconspicua</name>
    <dbReference type="NCBI Taxonomy" id="303405"/>
    <lineage>
        <taxon>Eukaryota</taxon>
        <taxon>Sar</taxon>
        <taxon>Stramenopiles</taxon>
        <taxon>Ochrophyta</taxon>
        <taxon>Bacillariophyta</taxon>
        <taxon>Bacillariophyceae</taxon>
        <taxon>Bacillariophycidae</taxon>
        <taxon>Bacillariales</taxon>
        <taxon>Bacillariaceae</taxon>
        <taxon>Nitzschia</taxon>
    </lineage>
</organism>
<gene>
    <name evidence="1" type="ORF">IV203_006407</name>
</gene>
<evidence type="ECO:0000313" key="2">
    <source>
        <dbReference type="Proteomes" id="UP000693970"/>
    </source>
</evidence>
<protein>
    <submittedName>
        <fullName evidence="1">Uncharacterized protein</fullName>
    </submittedName>
</protein>
<accession>A0A9K3PCI0</accession>
<name>A0A9K3PCI0_9STRA</name>
<reference evidence="1" key="1">
    <citation type="journal article" date="2021" name="Sci. Rep.">
        <title>Diploid genomic architecture of Nitzschia inconspicua, an elite biomass production diatom.</title>
        <authorList>
            <person name="Oliver A."/>
            <person name="Podell S."/>
            <person name="Pinowska A."/>
            <person name="Traller J.C."/>
            <person name="Smith S.R."/>
            <person name="McClure R."/>
            <person name="Beliaev A."/>
            <person name="Bohutskyi P."/>
            <person name="Hill E.A."/>
            <person name="Rabines A."/>
            <person name="Zheng H."/>
            <person name="Allen L.Z."/>
            <person name="Kuo A."/>
            <person name="Grigoriev I.V."/>
            <person name="Allen A.E."/>
            <person name="Hazlebeck D."/>
            <person name="Allen E.E."/>
        </authorList>
    </citation>
    <scope>NUCLEOTIDE SEQUENCE</scope>
    <source>
        <strain evidence="1">Hildebrandi</strain>
    </source>
</reference>
<evidence type="ECO:0000313" key="1">
    <source>
        <dbReference type="EMBL" id="KAG7340004.1"/>
    </source>
</evidence>
<keyword evidence="2" id="KW-1185">Reference proteome</keyword>
<dbReference type="AlphaFoldDB" id="A0A9K3PCI0"/>
<dbReference type="Proteomes" id="UP000693970">
    <property type="component" value="Unassembled WGS sequence"/>
</dbReference>